<dbReference type="InterPro" id="IPR041202">
    <property type="entry name" value="BaeRF_family10"/>
</dbReference>
<organism evidence="1 2">
    <name type="scientific">Solirubrobacter pauli</name>
    <dbReference type="NCBI Taxonomy" id="166793"/>
    <lineage>
        <taxon>Bacteria</taxon>
        <taxon>Bacillati</taxon>
        <taxon>Actinomycetota</taxon>
        <taxon>Thermoleophilia</taxon>
        <taxon>Solirubrobacterales</taxon>
        <taxon>Solirubrobacteraceae</taxon>
        <taxon>Solirubrobacter</taxon>
    </lineage>
</organism>
<dbReference type="RefSeq" id="WP_121249818.1">
    <property type="nucleotide sequence ID" value="NZ_RBIL01000001.1"/>
</dbReference>
<dbReference type="AlphaFoldDB" id="A0A660LDV9"/>
<dbReference type="Pfam" id="PF18854">
    <property type="entry name" value="baeRF_family10"/>
    <property type="match status" value="1"/>
</dbReference>
<dbReference type="InterPro" id="IPR042226">
    <property type="entry name" value="eFR1_2_sf"/>
</dbReference>
<evidence type="ECO:0000313" key="2">
    <source>
        <dbReference type="Proteomes" id="UP000278962"/>
    </source>
</evidence>
<dbReference type="Proteomes" id="UP000278962">
    <property type="component" value="Unassembled WGS sequence"/>
</dbReference>
<reference evidence="1 2" key="1">
    <citation type="submission" date="2018-10" db="EMBL/GenBank/DDBJ databases">
        <title>Genomic Encyclopedia of Archaeal and Bacterial Type Strains, Phase II (KMG-II): from individual species to whole genera.</title>
        <authorList>
            <person name="Goeker M."/>
        </authorList>
    </citation>
    <scope>NUCLEOTIDE SEQUENCE [LARGE SCALE GENOMIC DNA]</scope>
    <source>
        <strain evidence="1 2">DSM 14954</strain>
    </source>
</reference>
<proteinExistence type="predicted"/>
<accession>A0A660LDV9</accession>
<sequence length="374" mass="40707">MAEPITQARLRALSAVHPEQGRVLSVFLNLDPTQFATANARSSAITSVMTAAAHKVDEADGLSHEERMGLRDDVERVREVLENGEIAQNGTRAVAVYACGAEDLLEVIKLRRPVENKVCLERTPFVEPLVLQGTDERWMVLLVNRRAARLFFGPGDALEETDRLVDDVHQQHKVGGWSQLNYQRSVEKEVSDHLQNAADLAFDLYKKQGADRVLVGVPAELISELKGKLHPYLLERVAGKIQVDVENASLDDVIAAAGPEITAHVMRCEREALDRLQAGVGSGGRGAAGIEEVLDALNQARVETLLIAENFHASGRVDFQAGLLLPETADGGEPVTDIVEPAIEKAIEQSANAMVVRHHTDLEPLGGIGAVLRF</sequence>
<comment type="caution">
    <text evidence="1">The sequence shown here is derived from an EMBL/GenBank/DDBJ whole genome shotgun (WGS) entry which is preliminary data.</text>
</comment>
<dbReference type="Gene3D" id="3.30.420.60">
    <property type="entry name" value="eRF1 domain 2"/>
    <property type="match status" value="1"/>
</dbReference>
<dbReference type="EMBL" id="RBIL01000001">
    <property type="protein sequence ID" value="RKQ92090.1"/>
    <property type="molecule type" value="Genomic_DNA"/>
</dbReference>
<name>A0A660LDV9_9ACTN</name>
<dbReference type="Gene3D" id="3.30.1330.30">
    <property type="match status" value="1"/>
</dbReference>
<keyword evidence="2" id="KW-1185">Reference proteome</keyword>
<dbReference type="SUPFAM" id="SSF53137">
    <property type="entry name" value="Translational machinery components"/>
    <property type="match status" value="1"/>
</dbReference>
<evidence type="ECO:0000313" key="1">
    <source>
        <dbReference type="EMBL" id="RKQ92090.1"/>
    </source>
</evidence>
<dbReference type="OrthoDB" id="3804586at2"/>
<dbReference type="SUPFAM" id="SSF55315">
    <property type="entry name" value="L30e-like"/>
    <property type="match status" value="1"/>
</dbReference>
<gene>
    <name evidence="1" type="ORF">C8N24_1929</name>
</gene>
<protein>
    <submittedName>
        <fullName evidence="1">Peptide subunit release factor 1 (ERF1)</fullName>
    </submittedName>
</protein>
<dbReference type="InterPro" id="IPR029064">
    <property type="entry name" value="Ribosomal_eL30-like_sf"/>
</dbReference>